<dbReference type="SUPFAM" id="SSF47370">
    <property type="entry name" value="Bromodomain"/>
    <property type="match status" value="1"/>
</dbReference>
<dbReference type="GO" id="GO:0031445">
    <property type="term" value="P:regulation of heterochromatin formation"/>
    <property type="evidence" value="ECO:0007669"/>
    <property type="project" value="TreeGrafter"/>
</dbReference>
<dbReference type="GO" id="GO:0000228">
    <property type="term" value="C:nuclear chromosome"/>
    <property type="evidence" value="ECO:0007669"/>
    <property type="project" value="TreeGrafter"/>
</dbReference>
<reference evidence="5" key="2">
    <citation type="submission" date="2016-06" db="EMBL/GenBank/DDBJ databases">
        <title>The genome of a short-lived fish provides insights into sex chromosome evolution and the genetic control of aging.</title>
        <authorList>
            <person name="Reichwald K."/>
            <person name="Felder M."/>
            <person name="Petzold A."/>
            <person name="Koch P."/>
            <person name="Groth M."/>
            <person name="Platzer M."/>
        </authorList>
    </citation>
    <scope>NUCLEOTIDE SEQUENCE</scope>
    <source>
        <tissue evidence="5">Brain</tissue>
    </source>
</reference>
<dbReference type="Gene3D" id="1.20.920.10">
    <property type="entry name" value="Bromodomain-like"/>
    <property type="match status" value="1"/>
</dbReference>
<dbReference type="EMBL" id="HADW01019635">
    <property type="protein sequence ID" value="SBP21035.1"/>
    <property type="molecule type" value="Transcribed_RNA"/>
</dbReference>
<dbReference type="InterPro" id="IPR036427">
    <property type="entry name" value="Bromodomain-like_sf"/>
</dbReference>
<organism evidence="5">
    <name type="scientific">Iconisemion striatum</name>
    <dbReference type="NCBI Taxonomy" id="60296"/>
    <lineage>
        <taxon>Eukaryota</taxon>
        <taxon>Metazoa</taxon>
        <taxon>Chordata</taxon>
        <taxon>Craniata</taxon>
        <taxon>Vertebrata</taxon>
        <taxon>Euteleostomi</taxon>
        <taxon>Actinopterygii</taxon>
        <taxon>Neopterygii</taxon>
        <taxon>Teleostei</taxon>
        <taxon>Neoteleostei</taxon>
        <taxon>Acanthomorphata</taxon>
        <taxon>Ovalentaria</taxon>
        <taxon>Atherinomorphae</taxon>
        <taxon>Cyprinodontiformes</taxon>
        <taxon>Nothobranchiidae</taxon>
        <taxon>Iconisemion</taxon>
    </lineage>
</organism>
<feature type="compositionally biased region" description="Polar residues" evidence="3">
    <location>
        <begin position="28"/>
        <end position="40"/>
    </location>
</feature>
<gene>
    <name evidence="5" type="primary">BAZ1A</name>
</gene>
<feature type="compositionally biased region" description="Low complexity" evidence="3">
    <location>
        <begin position="171"/>
        <end position="180"/>
    </location>
</feature>
<evidence type="ECO:0000256" key="3">
    <source>
        <dbReference type="SAM" id="MobiDB-lite"/>
    </source>
</evidence>
<evidence type="ECO:0000313" key="5">
    <source>
        <dbReference type="EMBL" id="SBP21035.1"/>
    </source>
</evidence>
<dbReference type="PROSITE" id="PS00633">
    <property type="entry name" value="BROMODOMAIN_1"/>
    <property type="match status" value="1"/>
</dbReference>
<dbReference type="Pfam" id="PF00439">
    <property type="entry name" value="Bromodomain"/>
    <property type="match status" value="1"/>
</dbReference>
<dbReference type="InterPro" id="IPR018359">
    <property type="entry name" value="Bromodomain_CS"/>
</dbReference>
<dbReference type="GO" id="GO:0006355">
    <property type="term" value="P:regulation of DNA-templated transcription"/>
    <property type="evidence" value="ECO:0007669"/>
    <property type="project" value="TreeGrafter"/>
</dbReference>
<dbReference type="GO" id="GO:0006338">
    <property type="term" value="P:chromatin remodeling"/>
    <property type="evidence" value="ECO:0007669"/>
    <property type="project" value="InterPro"/>
</dbReference>
<evidence type="ECO:0000259" key="4">
    <source>
        <dbReference type="PROSITE" id="PS50014"/>
    </source>
</evidence>
<sequence length="306" mass="33727">SSLSTSMSSPALLPELPMFFLVSSREGQFSVPTDNQSTASERPHKPIHHSSGWSCRIEEEEEEEEEKVVITKKSQAPPPKSKTSSKGPNNSTATSGKNSSSSRSSGKKTSPQTSKSNTITHGKAPPLSGSRSNARLSHEIQAANSNTKTSPGSRESNKRESTDAAPLIFYSPSSTSSSSRRSSRRSQGVHELSACELLTVDLVRHEDSWPFMKLVSRTQVPDYYDIIKKPIALSTIREKINNCEYQTAGEYISDVELMFSNCLHYNQRHTNEAKAGHRLQQFFHSELGRLGLSECGTTPPAKRSRQ</sequence>
<feature type="compositionally biased region" description="Polar residues" evidence="3">
    <location>
        <begin position="111"/>
        <end position="120"/>
    </location>
</feature>
<dbReference type="PANTHER" id="PTHR46510:SF1">
    <property type="entry name" value="BROMODOMAIN ADJACENT TO ZINC FINGER DOMAIN PROTEIN 1A"/>
    <property type="match status" value="1"/>
</dbReference>
<dbReference type="GO" id="GO:0003677">
    <property type="term" value="F:DNA binding"/>
    <property type="evidence" value="ECO:0007669"/>
    <property type="project" value="TreeGrafter"/>
</dbReference>
<feature type="compositionally biased region" description="Polar residues" evidence="3">
    <location>
        <begin position="142"/>
        <end position="154"/>
    </location>
</feature>
<feature type="compositionally biased region" description="Low complexity" evidence="3">
    <location>
        <begin position="71"/>
        <end position="110"/>
    </location>
</feature>
<keyword evidence="1 2" id="KW-0103">Bromodomain</keyword>
<dbReference type="InterPro" id="IPR001487">
    <property type="entry name" value="Bromodomain"/>
</dbReference>
<feature type="non-terminal residue" evidence="5">
    <location>
        <position position="1"/>
    </location>
</feature>
<dbReference type="SMART" id="SM00297">
    <property type="entry name" value="BROMO"/>
    <property type="match status" value="1"/>
</dbReference>
<dbReference type="PANTHER" id="PTHR46510">
    <property type="entry name" value="BROMODOMAIN ADJACENT TO ZINC FINGER DOMAIN PROTEIN 1A"/>
    <property type="match status" value="1"/>
</dbReference>
<dbReference type="AlphaFoldDB" id="A0A1A7XTD2"/>
<dbReference type="GO" id="GO:0045740">
    <property type="term" value="P:positive regulation of DNA replication"/>
    <property type="evidence" value="ECO:0007669"/>
    <property type="project" value="TreeGrafter"/>
</dbReference>
<reference evidence="5" key="1">
    <citation type="submission" date="2016-05" db="EMBL/GenBank/DDBJ databases">
        <authorList>
            <person name="Lavstsen T."/>
            <person name="Jespersen J.S."/>
        </authorList>
    </citation>
    <scope>NUCLEOTIDE SEQUENCE</scope>
    <source>
        <tissue evidence="5">Brain</tissue>
    </source>
</reference>
<feature type="region of interest" description="Disordered" evidence="3">
    <location>
        <begin position="28"/>
        <end position="190"/>
    </location>
</feature>
<dbReference type="PRINTS" id="PR00503">
    <property type="entry name" value="BROMODOMAIN"/>
</dbReference>
<dbReference type="GO" id="GO:0008623">
    <property type="term" value="C:CHRAC"/>
    <property type="evidence" value="ECO:0007669"/>
    <property type="project" value="TreeGrafter"/>
</dbReference>
<accession>A0A1A7XTD2</accession>
<protein>
    <submittedName>
        <fullName evidence="5">Bromodomain adjacent to zinc finger domain, 1A</fullName>
    </submittedName>
</protein>
<dbReference type="InterPro" id="IPR047171">
    <property type="entry name" value="BAZ1A"/>
</dbReference>
<evidence type="ECO:0000256" key="2">
    <source>
        <dbReference type="PROSITE-ProRule" id="PRU00035"/>
    </source>
</evidence>
<evidence type="ECO:0000256" key="1">
    <source>
        <dbReference type="ARBA" id="ARBA00023117"/>
    </source>
</evidence>
<dbReference type="PROSITE" id="PS50014">
    <property type="entry name" value="BROMODOMAIN_2"/>
    <property type="match status" value="1"/>
</dbReference>
<name>A0A1A7XTD2_9TELE</name>
<proteinExistence type="predicted"/>
<feature type="domain" description="Bromo" evidence="4">
    <location>
        <begin position="203"/>
        <end position="273"/>
    </location>
</feature>